<dbReference type="Gene3D" id="3.90.550.10">
    <property type="entry name" value="Spore Coat Polysaccharide Biosynthesis Protein SpsA, Chain A"/>
    <property type="match status" value="1"/>
</dbReference>
<dbReference type="EC" id="2.4.-.-" evidence="2"/>
<dbReference type="Pfam" id="PF00535">
    <property type="entry name" value="Glycos_transf_2"/>
    <property type="match status" value="1"/>
</dbReference>
<dbReference type="EMBL" id="JADQBC010000026">
    <property type="protein sequence ID" value="MBR8827295.1"/>
    <property type="molecule type" value="Genomic_DNA"/>
</dbReference>
<evidence type="ECO:0000259" key="1">
    <source>
        <dbReference type="Pfam" id="PF00535"/>
    </source>
</evidence>
<dbReference type="PANTHER" id="PTHR43685">
    <property type="entry name" value="GLYCOSYLTRANSFERASE"/>
    <property type="match status" value="1"/>
</dbReference>
<dbReference type="InterPro" id="IPR029044">
    <property type="entry name" value="Nucleotide-diphossugar_trans"/>
</dbReference>
<evidence type="ECO:0000313" key="3">
    <source>
        <dbReference type="Proteomes" id="UP000767446"/>
    </source>
</evidence>
<organism evidence="2 3">
    <name type="scientific">Gomphosphaeria aponina SAG 52.96 = DSM 107014</name>
    <dbReference type="NCBI Taxonomy" id="1521640"/>
    <lineage>
        <taxon>Bacteria</taxon>
        <taxon>Bacillati</taxon>
        <taxon>Cyanobacteriota</taxon>
        <taxon>Cyanophyceae</taxon>
        <taxon>Oscillatoriophycideae</taxon>
        <taxon>Chroococcales</taxon>
        <taxon>Gomphosphaeriaceae</taxon>
        <taxon>Gomphosphaeria</taxon>
    </lineage>
</organism>
<protein>
    <submittedName>
        <fullName evidence="2">Glycosyltransferase</fullName>
        <ecNumber evidence="2">2.4.-.-</ecNumber>
    </submittedName>
</protein>
<keyword evidence="2" id="KW-0328">Glycosyltransferase</keyword>
<dbReference type="AlphaFoldDB" id="A0A941GUA9"/>
<feature type="domain" description="Glycosyltransferase 2-like" evidence="1">
    <location>
        <begin position="7"/>
        <end position="132"/>
    </location>
</feature>
<name>A0A941GUA9_9CHRO</name>
<dbReference type="PANTHER" id="PTHR43685:SF2">
    <property type="entry name" value="GLYCOSYLTRANSFERASE 2-LIKE DOMAIN-CONTAINING PROTEIN"/>
    <property type="match status" value="1"/>
</dbReference>
<proteinExistence type="predicted"/>
<evidence type="ECO:0000313" key="2">
    <source>
        <dbReference type="EMBL" id="MBR8827295.1"/>
    </source>
</evidence>
<dbReference type="InterPro" id="IPR001173">
    <property type="entry name" value="Glyco_trans_2-like"/>
</dbReference>
<accession>A0A941GUA9</accession>
<dbReference type="InterPro" id="IPR050834">
    <property type="entry name" value="Glycosyltransf_2"/>
</dbReference>
<gene>
    <name evidence="2" type="ORF">DSM107014_05215</name>
</gene>
<dbReference type="Proteomes" id="UP000767446">
    <property type="component" value="Unassembled WGS sequence"/>
</dbReference>
<dbReference type="GO" id="GO:0016757">
    <property type="term" value="F:glycosyltransferase activity"/>
    <property type="evidence" value="ECO:0007669"/>
    <property type="project" value="UniProtKB-KW"/>
</dbReference>
<reference evidence="2" key="1">
    <citation type="submission" date="2021-02" db="EMBL/GenBank/DDBJ databases">
        <title>Metagenome analyses of Stigonema ocellatum DSM 106950, Chlorogloea purpurea SAG 13.99 and Gomphosphaeria aponina DSM 107014.</title>
        <authorList>
            <person name="Marter P."/>
            <person name="Huang S."/>
        </authorList>
    </citation>
    <scope>NUCLEOTIDE SEQUENCE</scope>
    <source>
        <strain evidence="2">JP213</strain>
    </source>
</reference>
<comment type="caution">
    <text evidence="2">The sequence shown here is derived from an EMBL/GenBank/DDBJ whole genome shotgun (WGS) entry which is preliminary data.</text>
</comment>
<sequence>MGFPRVSVVIPTYNCDRYIAQAVESVLNQKNFDDYEIIVIDDGSQDNTEAVLKPYEGKNFRYVLQNNQGVALARNHGIELAEGELIAFLDADDYFLRAKLAAQVAIFEEQPNLGIVHSGWRRVDPDGKLLMNVRPWKNVPELTLESWLRWKPILPSAMMFRRHWLKLVGGFDPRYPPAEDTELVLRLALAGCEAAWLQRVTVCYRQHGQSAMSKGLPQARSLAAAMRNFFAQPNLPEGVQLIERQVLYGTFVWIAWYLYSTGHPTEMVKYLRESLSYRSASPLETIINWGDSFAEYCTSLGEELDADALGKLPEWQDLVKSLLWEQEVSAVKLIR</sequence>
<dbReference type="SUPFAM" id="SSF53448">
    <property type="entry name" value="Nucleotide-diphospho-sugar transferases"/>
    <property type="match status" value="1"/>
</dbReference>
<keyword evidence="2" id="KW-0808">Transferase</keyword>